<evidence type="ECO:0000313" key="9">
    <source>
        <dbReference type="EMBL" id="KAJ6835727.1"/>
    </source>
</evidence>
<evidence type="ECO:0000259" key="8">
    <source>
        <dbReference type="PROSITE" id="PS51133"/>
    </source>
</evidence>
<dbReference type="GO" id="GO:0008270">
    <property type="term" value="F:zinc ion binding"/>
    <property type="evidence" value="ECO:0007669"/>
    <property type="project" value="UniProtKB-KW"/>
</dbReference>
<dbReference type="PIRSF" id="PIRSF005586">
    <property type="entry name" value="RNApol_RpoM"/>
    <property type="match status" value="1"/>
</dbReference>
<dbReference type="PROSITE" id="PS51133">
    <property type="entry name" value="ZF_TFIIS_2"/>
    <property type="match status" value="1"/>
</dbReference>
<evidence type="ECO:0000256" key="7">
    <source>
        <dbReference type="RuleBase" id="RU003474"/>
    </source>
</evidence>
<evidence type="ECO:0000256" key="5">
    <source>
        <dbReference type="PIRSR" id="PIRSR005586-1"/>
    </source>
</evidence>
<dbReference type="GO" id="GO:0003676">
    <property type="term" value="F:nucleic acid binding"/>
    <property type="evidence" value="ECO:0007669"/>
    <property type="project" value="InterPro"/>
</dbReference>
<dbReference type="Pfam" id="PF01096">
    <property type="entry name" value="Zn_ribbon_TFIIS"/>
    <property type="match status" value="1"/>
</dbReference>
<keyword evidence="1 5" id="KW-0479">Metal-binding</keyword>
<feature type="binding site" evidence="5">
    <location>
        <position position="7"/>
    </location>
    <ligand>
        <name>Zn(2+)</name>
        <dbReference type="ChEBI" id="CHEBI:29105"/>
        <label>1</label>
    </ligand>
</feature>
<evidence type="ECO:0000313" key="10">
    <source>
        <dbReference type="Proteomes" id="UP001140949"/>
    </source>
</evidence>
<accession>A0AAX6H573</accession>
<dbReference type="SMART" id="SM00440">
    <property type="entry name" value="ZnF_C2C2"/>
    <property type="match status" value="1"/>
</dbReference>
<feature type="domain" description="TFIIS-type" evidence="8">
    <location>
        <begin position="66"/>
        <end position="111"/>
    </location>
</feature>
<dbReference type="SMART" id="SM00661">
    <property type="entry name" value="RPOL9"/>
    <property type="match status" value="1"/>
</dbReference>
<dbReference type="AlphaFoldDB" id="A0AAX6H573"/>
<gene>
    <name evidence="9" type="ORF">M6B38_330775</name>
</gene>
<keyword evidence="2 6" id="KW-0863">Zinc-finger</keyword>
<dbReference type="PANTHER" id="PTHR11239:SF12">
    <property type="entry name" value="DNA-DIRECTED RNA POLYMERASE III SUBUNIT RPC10"/>
    <property type="match status" value="1"/>
</dbReference>
<dbReference type="EMBL" id="JANAVB010013084">
    <property type="protein sequence ID" value="KAJ6835727.1"/>
    <property type="molecule type" value="Genomic_DNA"/>
</dbReference>
<evidence type="ECO:0000256" key="1">
    <source>
        <dbReference type="ARBA" id="ARBA00022723"/>
    </source>
</evidence>
<dbReference type="InterPro" id="IPR012164">
    <property type="entry name" value="Rpa12/Rpb9/Rpc10/TFS"/>
</dbReference>
<dbReference type="PANTHER" id="PTHR11239">
    <property type="entry name" value="DNA-DIRECTED RNA POLYMERASE"/>
    <property type="match status" value="1"/>
</dbReference>
<reference evidence="9" key="2">
    <citation type="submission" date="2023-04" db="EMBL/GenBank/DDBJ databases">
        <authorList>
            <person name="Bruccoleri R.E."/>
            <person name="Oakeley E.J."/>
            <person name="Faust A.-M."/>
            <person name="Dessus-Babus S."/>
            <person name="Altorfer M."/>
            <person name="Burckhardt D."/>
            <person name="Oertli M."/>
            <person name="Naumann U."/>
            <person name="Petersen F."/>
            <person name="Wong J."/>
        </authorList>
    </citation>
    <scope>NUCLEOTIDE SEQUENCE</scope>
    <source>
        <strain evidence="9">GSM-AAB239-AS_SAM_17_03QT</strain>
        <tissue evidence="9">Leaf</tissue>
    </source>
</reference>
<name>A0AAX6H573_IRIPA</name>
<organism evidence="9 10">
    <name type="scientific">Iris pallida</name>
    <name type="common">Sweet iris</name>
    <dbReference type="NCBI Taxonomy" id="29817"/>
    <lineage>
        <taxon>Eukaryota</taxon>
        <taxon>Viridiplantae</taxon>
        <taxon>Streptophyta</taxon>
        <taxon>Embryophyta</taxon>
        <taxon>Tracheophyta</taxon>
        <taxon>Spermatophyta</taxon>
        <taxon>Magnoliopsida</taxon>
        <taxon>Liliopsida</taxon>
        <taxon>Asparagales</taxon>
        <taxon>Iridaceae</taxon>
        <taxon>Iridoideae</taxon>
        <taxon>Irideae</taxon>
        <taxon>Iris</taxon>
    </lineage>
</organism>
<feature type="binding site" evidence="5">
    <location>
        <position position="70"/>
    </location>
    <ligand>
        <name>Zn(2+)</name>
        <dbReference type="ChEBI" id="CHEBI:29105"/>
        <label>2</label>
    </ligand>
</feature>
<proteinExistence type="inferred from homology"/>
<comment type="similarity">
    <text evidence="4 7">Belongs to the archaeal rpoM/eukaryotic RPA12/RPB9/RPC11 RNA polymerase family.</text>
</comment>
<sequence length="111" mass="12401">MEFCPSCGMLLHLEAANSGHKARFCCPTCPYVCTIETEITRKHVLKKKEADRVLTWEEEMKGATKGQATCPQCGHKEAFFYQLQIRSADEPPTSFTRAAMNGVDTIGEKTN</sequence>
<feature type="binding site" evidence="5">
    <location>
        <position position="29"/>
    </location>
    <ligand>
        <name>Zn(2+)</name>
        <dbReference type="ChEBI" id="CHEBI:29105"/>
        <label>1</label>
    </ligand>
</feature>
<comment type="function">
    <text evidence="4">DNA-dependent RNA polymerase catalyzes the transcription of DNA into RNA using the four ribonucleoside triphosphates as substrates.</text>
</comment>
<reference evidence="9" key="1">
    <citation type="journal article" date="2023" name="GigaByte">
        <title>Genome assembly of the bearded iris, Iris pallida Lam.</title>
        <authorList>
            <person name="Bruccoleri R.E."/>
            <person name="Oakeley E.J."/>
            <person name="Faust A.M.E."/>
            <person name="Altorfer M."/>
            <person name="Dessus-Babus S."/>
            <person name="Burckhardt D."/>
            <person name="Oertli M."/>
            <person name="Naumann U."/>
            <person name="Petersen F."/>
            <person name="Wong J."/>
        </authorList>
    </citation>
    <scope>NUCLEOTIDE SEQUENCE</scope>
    <source>
        <strain evidence="9">GSM-AAB239-AS_SAM_17_03QT</strain>
    </source>
</reference>
<comment type="caution">
    <text evidence="9">The sequence shown here is derived from an EMBL/GenBank/DDBJ whole genome shotgun (WGS) entry which is preliminary data.</text>
</comment>
<keyword evidence="10" id="KW-1185">Reference proteome</keyword>
<feature type="binding site" evidence="5">
    <location>
        <position position="73"/>
    </location>
    <ligand>
        <name>Zn(2+)</name>
        <dbReference type="ChEBI" id="CHEBI:29105"/>
        <label>2</label>
    </ligand>
</feature>
<evidence type="ECO:0000256" key="2">
    <source>
        <dbReference type="ARBA" id="ARBA00022771"/>
    </source>
</evidence>
<dbReference type="InterPro" id="IPR001222">
    <property type="entry name" value="Znf_TFIIS"/>
</dbReference>
<evidence type="ECO:0000256" key="4">
    <source>
        <dbReference type="PIRNR" id="PIRNR005586"/>
    </source>
</evidence>
<evidence type="ECO:0000256" key="6">
    <source>
        <dbReference type="PIRSR" id="PIRSR005586-2"/>
    </source>
</evidence>
<protein>
    <recommendedName>
        <fullName evidence="4">DNA-directed RNA polymerase subunit</fullName>
    </recommendedName>
</protein>
<feature type="zinc finger region" description="C4-type" evidence="6">
    <location>
        <begin position="4"/>
        <end position="29"/>
    </location>
</feature>
<dbReference type="SUPFAM" id="SSF57783">
    <property type="entry name" value="Zinc beta-ribbon"/>
    <property type="match status" value="1"/>
</dbReference>
<dbReference type="Proteomes" id="UP001140949">
    <property type="component" value="Unassembled WGS sequence"/>
</dbReference>
<keyword evidence="4 7" id="KW-0240">DNA-directed RNA polymerase</keyword>
<comment type="subcellular location">
    <subcellularLocation>
        <location evidence="4">Nucleus</location>
    </subcellularLocation>
</comment>
<dbReference type="GO" id="GO:0003899">
    <property type="term" value="F:DNA-directed RNA polymerase activity"/>
    <property type="evidence" value="ECO:0007669"/>
    <property type="project" value="InterPro"/>
</dbReference>
<dbReference type="GO" id="GO:0005666">
    <property type="term" value="C:RNA polymerase III complex"/>
    <property type="evidence" value="ECO:0007669"/>
    <property type="project" value="TreeGrafter"/>
</dbReference>
<dbReference type="GO" id="GO:0006386">
    <property type="term" value="P:termination of RNA polymerase III transcription"/>
    <property type="evidence" value="ECO:0007669"/>
    <property type="project" value="TreeGrafter"/>
</dbReference>
<feature type="binding site" evidence="5">
    <location>
        <position position="4"/>
    </location>
    <ligand>
        <name>Zn(2+)</name>
        <dbReference type="ChEBI" id="CHEBI:29105"/>
        <label>1</label>
    </ligand>
</feature>
<keyword evidence="3 5" id="KW-0862">Zinc</keyword>
<dbReference type="InterPro" id="IPR001529">
    <property type="entry name" value="Zn_ribbon_RPB9"/>
</dbReference>
<feature type="binding site" evidence="5">
    <location>
        <position position="26"/>
    </location>
    <ligand>
        <name>Zn(2+)</name>
        <dbReference type="ChEBI" id="CHEBI:29105"/>
        <label>1</label>
    </ligand>
</feature>
<keyword evidence="4 7" id="KW-0804">Transcription</keyword>
<keyword evidence="4" id="KW-0539">Nucleus</keyword>
<evidence type="ECO:0000256" key="3">
    <source>
        <dbReference type="ARBA" id="ARBA00022833"/>
    </source>
</evidence>
<dbReference type="Gene3D" id="2.20.25.10">
    <property type="match status" value="1"/>
</dbReference>